<dbReference type="GO" id="GO:0008270">
    <property type="term" value="F:zinc ion binding"/>
    <property type="evidence" value="ECO:0007669"/>
    <property type="project" value="TreeGrafter"/>
</dbReference>
<proteinExistence type="predicted"/>
<protein>
    <submittedName>
        <fullName evidence="3">Hydrolase</fullName>
        <ecNumber evidence="3">3.1.-.-</ecNumber>
    </submittedName>
</protein>
<dbReference type="Proteomes" id="UP000007735">
    <property type="component" value="Plasmid pSfHH103e"/>
</dbReference>
<dbReference type="InterPro" id="IPR050243">
    <property type="entry name" value="PHP_phosphatase"/>
</dbReference>
<dbReference type="KEGG" id="sfh:SFHH103_05960"/>
<dbReference type="GO" id="GO:0005829">
    <property type="term" value="C:cytosol"/>
    <property type="evidence" value="ECO:0007669"/>
    <property type="project" value="TreeGrafter"/>
</dbReference>
<feature type="region of interest" description="Disordered" evidence="1">
    <location>
        <begin position="1"/>
        <end position="27"/>
    </location>
</feature>
<dbReference type="PANTHER" id="PTHR36928">
    <property type="entry name" value="PHOSPHATASE YCDX-RELATED"/>
    <property type="match status" value="1"/>
</dbReference>
<sequence>METEGNLSKGAMKSMEPQRKTDSGKPVFSRFRDLSREQLNVELQVHTNWTDGEATVLEVLQTAKKCGLAELAFTEHVREDTSWFPDFKAEILSAVDGFGDMRVYVGCETKAMDDDGRLDVSQSVLDACDIVLGVVHRFPDGQGGYLDFKRLSFEETAEIEFRLSMGMIANAPIDVLGHPGGMSLRRYGRFPENYFRTLMKATLERGIAIEINSSYLDDMPGFLALCDEINPFVSIGSDAHKLSELGRCRDRLLELGVGLT</sequence>
<dbReference type="SUPFAM" id="SSF89550">
    <property type="entry name" value="PHP domain-like"/>
    <property type="match status" value="1"/>
</dbReference>
<dbReference type="EC" id="3.1.-.-" evidence="3"/>
<dbReference type="SMART" id="SM00481">
    <property type="entry name" value="POLIIIAc"/>
    <property type="match status" value="1"/>
</dbReference>
<geneLocation type="plasmid" evidence="3 4">
    <name>pSfHH103e</name>
</geneLocation>
<dbReference type="GO" id="GO:0042578">
    <property type="term" value="F:phosphoric ester hydrolase activity"/>
    <property type="evidence" value="ECO:0007669"/>
    <property type="project" value="TreeGrafter"/>
</dbReference>
<dbReference type="Pfam" id="PF02811">
    <property type="entry name" value="PHP"/>
    <property type="match status" value="1"/>
</dbReference>
<keyword evidence="3" id="KW-0378">Hydrolase</keyword>
<name>G9AH90_SINF1</name>
<dbReference type="PANTHER" id="PTHR36928:SF1">
    <property type="entry name" value="PHOSPHATASE YCDX-RELATED"/>
    <property type="match status" value="1"/>
</dbReference>
<evidence type="ECO:0000313" key="3">
    <source>
        <dbReference type="EMBL" id="CCF00422.1"/>
    </source>
</evidence>
<dbReference type="InterPro" id="IPR003141">
    <property type="entry name" value="Pol/His_phosphatase_N"/>
</dbReference>
<dbReference type="InterPro" id="IPR016195">
    <property type="entry name" value="Pol/histidinol_Pase-like"/>
</dbReference>
<evidence type="ECO:0000313" key="4">
    <source>
        <dbReference type="Proteomes" id="UP000007735"/>
    </source>
</evidence>
<dbReference type="HOGENOM" id="CLU_1115077_0_0_5"/>
<dbReference type="InterPro" id="IPR004013">
    <property type="entry name" value="PHP_dom"/>
</dbReference>
<organism evidence="3 4">
    <name type="scientific">Sinorhizobium fredii (strain HH103)</name>
    <dbReference type="NCBI Taxonomy" id="1117943"/>
    <lineage>
        <taxon>Bacteria</taxon>
        <taxon>Pseudomonadati</taxon>
        <taxon>Pseudomonadota</taxon>
        <taxon>Alphaproteobacteria</taxon>
        <taxon>Hyphomicrobiales</taxon>
        <taxon>Rhizobiaceae</taxon>
        <taxon>Sinorhizobium/Ensifer group</taxon>
        <taxon>Sinorhizobium</taxon>
    </lineage>
</organism>
<evidence type="ECO:0000256" key="1">
    <source>
        <dbReference type="SAM" id="MobiDB-lite"/>
    </source>
</evidence>
<keyword evidence="3" id="KW-0614">Plasmid</keyword>
<dbReference type="EMBL" id="HE616899">
    <property type="protein sequence ID" value="CCF00422.1"/>
    <property type="molecule type" value="Genomic_DNA"/>
</dbReference>
<dbReference type="Gene3D" id="3.20.20.140">
    <property type="entry name" value="Metal-dependent hydrolases"/>
    <property type="match status" value="1"/>
</dbReference>
<evidence type="ECO:0000259" key="2">
    <source>
        <dbReference type="SMART" id="SM00481"/>
    </source>
</evidence>
<reference evidence="3 4" key="1">
    <citation type="journal article" date="2012" name="J. Bacteriol.">
        <title>Genome sequence of the soybean symbiont Sinorhizobium fredii HH103.</title>
        <authorList>
            <person name="Weidner S."/>
            <person name="Becker A."/>
            <person name="Bonilla I."/>
            <person name="Jaenicke S."/>
            <person name="Lloret J."/>
            <person name="Margaret I."/>
            <person name="Puhler A."/>
            <person name="Ruiz-Sainz J.E."/>
            <person name="Schneiker-Bekel S."/>
            <person name="Szczepanowski R."/>
            <person name="Vinardell J.M."/>
            <person name="Zehner S."/>
            <person name="Gottfert M."/>
        </authorList>
    </citation>
    <scope>NUCLEOTIDE SEQUENCE [LARGE SCALE GENOMIC DNA]</scope>
    <source>
        <strain evidence="3 4">HH103</strain>
        <plasmid evidence="4">pSfHH103e</plasmid>
    </source>
</reference>
<accession>G9AH90</accession>
<dbReference type="AlphaFoldDB" id="G9AH90"/>
<gene>
    <name evidence="3" type="ordered locus">SFHH103_05960</name>
</gene>
<feature type="domain" description="Polymerase/histidinol phosphatase N-terminal" evidence="2">
    <location>
        <begin position="41"/>
        <end position="113"/>
    </location>
</feature>
<dbReference type="PATRIC" id="fig|380.5.peg.5517"/>